<gene>
    <name evidence="2" type="ORF">EB796_010366</name>
</gene>
<dbReference type="OrthoDB" id="10261066at2759"/>
<keyword evidence="3" id="KW-1185">Reference proteome</keyword>
<dbReference type="AlphaFoldDB" id="A0A7J7JZG9"/>
<dbReference type="EMBL" id="VXIV02001624">
    <property type="protein sequence ID" value="KAF6031333.1"/>
    <property type="molecule type" value="Genomic_DNA"/>
</dbReference>
<comment type="caution">
    <text evidence="2">The sequence shown here is derived from an EMBL/GenBank/DDBJ whole genome shotgun (WGS) entry which is preliminary data.</text>
</comment>
<name>A0A7J7JZG9_BUGNE</name>
<evidence type="ECO:0000313" key="3">
    <source>
        <dbReference type="Proteomes" id="UP000593567"/>
    </source>
</evidence>
<accession>A0A7J7JZG9</accession>
<evidence type="ECO:0000313" key="2">
    <source>
        <dbReference type="EMBL" id="KAF6031333.1"/>
    </source>
</evidence>
<evidence type="ECO:0000256" key="1">
    <source>
        <dbReference type="SAM" id="MobiDB-lite"/>
    </source>
</evidence>
<dbReference type="Proteomes" id="UP000593567">
    <property type="component" value="Unassembled WGS sequence"/>
</dbReference>
<protein>
    <submittedName>
        <fullName evidence="2">Uncharacterized protein</fullName>
    </submittedName>
</protein>
<feature type="compositionally biased region" description="Basic residues" evidence="1">
    <location>
        <begin position="33"/>
        <end position="53"/>
    </location>
</feature>
<feature type="region of interest" description="Disordered" evidence="1">
    <location>
        <begin position="33"/>
        <end position="73"/>
    </location>
</feature>
<sequence>MLRLFAHLEEAYTTEHWLVRIYKVLKDGNVTKKSKLNKRLRKKTPSKTSRNKKGTLANQKNVVRGIKKTKSAR</sequence>
<organism evidence="2 3">
    <name type="scientific">Bugula neritina</name>
    <name type="common">Brown bryozoan</name>
    <name type="synonym">Sertularia neritina</name>
    <dbReference type="NCBI Taxonomy" id="10212"/>
    <lineage>
        <taxon>Eukaryota</taxon>
        <taxon>Metazoa</taxon>
        <taxon>Spiralia</taxon>
        <taxon>Lophotrochozoa</taxon>
        <taxon>Bryozoa</taxon>
        <taxon>Gymnolaemata</taxon>
        <taxon>Cheilostomatida</taxon>
        <taxon>Flustrina</taxon>
        <taxon>Buguloidea</taxon>
        <taxon>Bugulidae</taxon>
        <taxon>Bugula</taxon>
    </lineage>
</organism>
<proteinExistence type="predicted"/>
<reference evidence="2" key="1">
    <citation type="submission" date="2020-06" db="EMBL/GenBank/DDBJ databases">
        <title>Draft genome of Bugula neritina, a colonial animal packing powerful symbionts and potential medicines.</title>
        <authorList>
            <person name="Rayko M."/>
        </authorList>
    </citation>
    <scope>NUCLEOTIDE SEQUENCE [LARGE SCALE GENOMIC DNA]</scope>
    <source>
        <strain evidence="2">Kwan_BN1</strain>
    </source>
</reference>